<feature type="transmembrane region" description="Helical" evidence="8">
    <location>
        <begin position="185"/>
        <end position="206"/>
    </location>
</feature>
<evidence type="ECO:0000259" key="9">
    <source>
        <dbReference type="Pfam" id="PF01699"/>
    </source>
</evidence>
<dbReference type="EMBL" id="CM002236">
    <property type="protein sequence ID" value="EAA34547.2"/>
    <property type="molecule type" value="Genomic_DNA"/>
</dbReference>
<feature type="region of interest" description="Disordered" evidence="7">
    <location>
        <begin position="812"/>
        <end position="856"/>
    </location>
</feature>
<dbReference type="Gene3D" id="1.20.1420.30">
    <property type="entry name" value="NCX, central ion-binding region"/>
    <property type="match status" value="2"/>
</dbReference>
<protein>
    <submittedName>
        <fullName evidence="10">Sodium/calcium exchanger protein</fullName>
    </submittedName>
</protein>
<feature type="transmembrane region" description="Helical" evidence="8">
    <location>
        <begin position="954"/>
        <end position="976"/>
    </location>
</feature>
<feature type="transmembrane region" description="Helical" evidence="8">
    <location>
        <begin position="1043"/>
        <end position="1068"/>
    </location>
</feature>
<dbReference type="InterPro" id="IPR004837">
    <property type="entry name" value="NaCa_Exmemb"/>
</dbReference>
<proteinExistence type="inferred from homology"/>
<keyword evidence="3" id="KW-0813">Transport</keyword>
<dbReference type="OrthoDB" id="407410at2759"/>
<accession>Q7RUV4</accession>
<dbReference type="Pfam" id="PF01699">
    <property type="entry name" value="Na_Ca_ex"/>
    <property type="match status" value="2"/>
</dbReference>
<dbReference type="InParanoid" id="Q7RUV4"/>
<evidence type="ECO:0000256" key="1">
    <source>
        <dbReference type="ARBA" id="ARBA00004141"/>
    </source>
</evidence>
<dbReference type="PaxDb" id="5141-EFNCRP00000002273"/>
<dbReference type="PANTHER" id="PTHR12266">
    <property type="entry name" value="NA+/CA2+ K+ INDEPENDENT EXCHANGER"/>
    <property type="match status" value="1"/>
</dbReference>
<dbReference type="GeneID" id="3879932"/>
<evidence type="ECO:0000256" key="8">
    <source>
        <dbReference type="SAM" id="Phobius"/>
    </source>
</evidence>
<comment type="similarity">
    <text evidence="2">Belongs to the Ca(2+):cation antiporter (CaCA) (TC 2.A.19) family.</text>
</comment>
<organism evidence="10 11">
    <name type="scientific">Neurospora crassa (strain ATCC 24698 / 74-OR23-1A / CBS 708.71 / DSM 1257 / FGSC 987)</name>
    <dbReference type="NCBI Taxonomy" id="367110"/>
    <lineage>
        <taxon>Eukaryota</taxon>
        <taxon>Fungi</taxon>
        <taxon>Dikarya</taxon>
        <taxon>Ascomycota</taxon>
        <taxon>Pezizomycotina</taxon>
        <taxon>Sordariomycetes</taxon>
        <taxon>Sordariomycetidae</taxon>
        <taxon>Sordariales</taxon>
        <taxon>Sordariaceae</taxon>
        <taxon>Neurospora</taxon>
    </lineage>
</organism>
<feature type="transmembrane region" description="Helical" evidence="8">
    <location>
        <begin position="115"/>
        <end position="134"/>
    </location>
</feature>
<feature type="transmembrane region" description="Helical" evidence="8">
    <location>
        <begin position="930"/>
        <end position="948"/>
    </location>
</feature>
<feature type="compositionally biased region" description="Low complexity" evidence="7">
    <location>
        <begin position="826"/>
        <end position="837"/>
    </location>
</feature>
<comment type="subcellular location">
    <subcellularLocation>
        <location evidence="1">Membrane</location>
        <topology evidence="1">Multi-pass membrane protein</topology>
    </subcellularLocation>
</comment>
<dbReference type="InterPro" id="IPR051359">
    <property type="entry name" value="CaCA_antiporter"/>
</dbReference>
<dbReference type="InterPro" id="IPR044880">
    <property type="entry name" value="NCX_ion-bd_dom_sf"/>
</dbReference>
<dbReference type="PANTHER" id="PTHR12266:SF0">
    <property type="entry name" value="MITOCHONDRIAL SODIUM_CALCIUM EXCHANGER PROTEIN"/>
    <property type="match status" value="1"/>
</dbReference>
<feature type="transmembrane region" description="Helical" evidence="8">
    <location>
        <begin position="996"/>
        <end position="1023"/>
    </location>
</feature>
<dbReference type="GO" id="GO:0006874">
    <property type="term" value="P:intracellular calcium ion homeostasis"/>
    <property type="evidence" value="ECO:0000318"/>
    <property type="project" value="GO_Central"/>
</dbReference>
<dbReference type="GO" id="GO:0006812">
    <property type="term" value="P:monoatomic cation transport"/>
    <property type="evidence" value="ECO:0000318"/>
    <property type="project" value="GO_Central"/>
</dbReference>
<keyword evidence="4 8" id="KW-0812">Transmembrane</keyword>
<dbReference type="STRING" id="367110.Q7RUV4"/>
<dbReference type="KEGG" id="ncr:NCU02826"/>
<feature type="region of interest" description="Disordered" evidence="7">
    <location>
        <begin position="714"/>
        <end position="756"/>
    </location>
</feature>
<feature type="transmembrane region" description="Helical" evidence="8">
    <location>
        <begin position="248"/>
        <end position="266"/>
    </location>
</feature>
<dbReference type="RefSeq" id="XP_963783.2">
    <property type="nucleotide sequence ID" value="XM_958690.3"/>
</dbReference>
<feature type="transmembrane region" description="Helical" evidence="8">
    <location>
        <begin position="866"/>
        <end position="885"/>
    </location>
</feature>
<feature type="transmembrane region" description="Helical" evidence="8">
    <location>
        <begin position="218"/>
        <end position="236"/>
    </location>
</feature>
<name>Q7RUV4_NEUCR</name>
<feature type="region of interest" description="Disordered" evidence="7">
    <location>
        <begin position="277"/>
        <end position="350"/>
    </location>
</feature>
<feature type="transmembrane region" description="Helical" evidence="8">
    <location>
        <begin position="1080"/>
        <end position="1098"/>
    </location>
</feature>
<feature type="region of interest" description="Disordered" evidence="7">
    <location>
        <begin position="453"/>
        <end position="527"/>
    </location>
</feature>
<feature type="transmembrane region" description="Helical" evidence="8">
    <location>
        <begin position="897"/>
        <end position="918"/>
    </location>
</feature>
<evidence type="ECO:0000256" key="7">
    <source>
        <dbReference type="SAM" id="MobiDB-lite"/>
    </source>
</evidence>
<reference evidence="10 11" key="1">
    <citation type="journal article" date="2003" name="Nature">
        <title>The genome sequence of the filamentous fungus Neurospora crassa.</title>
        <authorList>
            <person name="Galagan J.E."/>
            <person name="Calvo S.E."/>
            <person name="Borkovich K.A."/>
            <person name="Selker E.U."/>
            <person name="Read N.D."/>
            <person name="Jaffe D."/>
            <person name="FitzHugh W."/>
            <person name="Ma L.J."/>
            <person name="Smirnov S."/>
            <person name="Purcell S."/>
            <person name="Rehman B."/>
            <person name="Elkins T."/>
            <person name="Engels R."/>
            <person name="Wang S."/>
            <person name="Nielsen C.B."/>
            <person name="Butler J."/>
            <person name="Endrizzi M."/>
            <person name="Qui D."/>
            <person name="Ianakiev P."/>
            <person name="Bell-Pedersen D."/>
            <person name="Nelson M.A."/>
            <person name="Werner-Washburne M."/>
            <person name="Selitrennikoff C.P."/>
            <person name="Kinsey J.A."/>
            <person name="Braun E.L."/>
            <person name="Zelter A."/>
            <person name="Schulte U."/>
            <person name="Kothe G.O."/>
            <person name="Jedd G."/>
            <person name="Mewes W."/>
            <person name="Staben C."/>
            <person name="Marcotte E."/>
            <person name="Greenberg D."/>
            <person name="Roy A."/>
            <person name="Foley K."/>
            <person name="Naylor J."/>
            <person name="Stange-Thomann N."/>
            <person name="Barrett R."/>
            <person name="Gnerre S."/>
            <person name="Kamal M."/>
            <person name="Kamvysselis M."/>
            <person name="Mauceli E."/>
            <person name="Bielke C."/>
            <person name="Rudd S."/>
            <person name="Frishman D."/>
            <person name="Krystofova S."/>
            <person name="Rasmussen C."/>
            <person name="Metzenberg R.L."/>
            <person name="Perkins D.D."/>
            <person name="Kroken S."/>
            <person name="Cogoni C."/>
            <person name="Macino G."/>
            <person name="Catcheside D."/>
            <person name="Li W."/>
            <person name="Pratt R.J."/>
            <person name="Osmani S.A."/>
            <person name="DeSouza C.P."/>
            <person name="Glass L."/>
            <person name="Orbach M.J."/>
            <person name="Berglund J.A."/>
            <person name="Voelker R."/>
            <person name="Yarden O."/>
            <person name="Plamann M."/>
            <person name="Seiler S."/>
            <person name="Dunlap J."/>
            <person name="Radford A."/>
            <person name="Aramayo R."/>
            <person name="Natvig D.O."/>
            <person name="Alex L.A."/>
            <person name="Mannhaupt G."/>
            <person name="Ebbole D.J."/>
            <person name="Freitag M."/>
            <person name="Paulsen I."/>
            <person name="Sachs M.S."/>
            <person name="Lander E.S."/>
            <person name="Nusbaum C."/>
            <person name="Birren B."/>
        </authorList>
    </citation>
    <scope>NUCLEOTIDE SEQUENCE [LARGE SCALE GENOMIC DNA]</scope>
    <source>
        <strain evidence="11">ATCC 24698 / 74-OR23-1A / CBS 708.71 / DSM 1257 / FGSC 987</strain>
    </source>
</reference>
<evidence type="ECO:0000313" key="11">
    <source>
        <dbReference type="Proteomes" id="UP000001805"/>
    </source>
</evidence>
<feature type="domain" description="Sodium/calcium exchanger membrane region" evidence="9">
    <location>
        <begin position="122"/>
        <end position="261"/>
    </location>
</feature>
<feature type="transmembrane region" description="Helical" evidence="8">
    <location>
        <begin position="146"/>
        <end position="165"/>
    </location>
</feature>
<feature type="region of interest" description="Disordered" evidence="7">
    <location>
        <begin position="402"/>
        <end position="422"/>
    </location>
</feature>
<evidence type="ECO:0000256" key="3">
    <source>
        <dbReference type="ARBA" id="ARBA00022448"/>
    </source>
</evidence>
<keyword evidence="6 8" id="KW-0472">Membrane</keyword>
<sequence length="1108" mass="122240">MSLHRQKRSPFSSRPFIVSTLLITCLATYALVLRPFATSRLLRQPEHDQQQPHNIARILARGHHKHEPTAPVDCRDVHLVQDQCAFILANCEDEDAGLIHYLSFYYCTLPNAKPVAFAVLTAWLGLLFTTIGIAASDFFSINLSTISSVLGLSENLAGVTFLALGNGSPDVFSTFAAMSSNSGSMAVGELIGAAGFITAVVAGSMALVREFKVQKRTFVRDIVYFIVSISFTMMFLLDQELHLWEANAMVGCYIFYVILVFAWQWFTDRRRKRKQGEAAARAHFYGSTPEPSGELEPYRDQPEDDEAASGHHRPRTAQTDISALEHGPRIEVDGHGIASTPSEEEEDEHRDLQVAAEMTSSMRVNRPRWGRSNSTITPIRPSLVGALEFRSILSSIQKERNQHSGYVRGHRRGNSDYFSNQPSLPLIREDQLYRGRQYTLDTLPTLSTIRSGRDRALSSGHSPLNLDSLGLPAFRSGSETGHTSPALTPGPRPNESPNLRPDTRGSSTTRTVDGRLAPPLDTGGVNQGLLQHQWRKTTPRTMGLHLQIPDSTASSNRASPTLSPFPMFSESPTALTPQQLPESAFVFPTPSERRRSSIAIFGGYEEEEEPLKYWPYSILPPPHIFFGTLFPTLQGWSEKSWWDKFVSLISAPSVFVLAITLPVVETESERDDDDEVSGPAESSAINLIQSHGQLGHMAVPVSLESSAHIRPETEWQEFRRRTRSASNRSPMRSPLARSPLHSPLTASPSYVTLASPRTRLTSEARAHTNGYTNLGAQVQQAMKLNPHQRYGHSRHGSHPTIVEEDELGAAAGPTTLANNHNHNHNHNPNPNPNSGNDNDNDNDNDNVTENGTENDEKAAQEGWSRWLISLQLFTGPLFVVFIYWANTIDELPSPGRTLLKMTLYSLIFSLTCLGILLLTTRADKKPKYHFLLCFLGFVISIAWISTIANEVVGILKAFGVILGISEAILGLTIFAVGNSLGDLVADVTVARLGWPVMALAACFGGPMLNILLGIGLGGAWMIVSSANKRHAKHPELPFRYKPYKLQVGGTLMISAITVLVTLVSLLILVPSNGWVMNKRIGWTLIGIWTLGTVFNLVVETTGIWTDVR</sequence>
<dbReference type="FunCoup" id="Q7RUV4">
    <property type="interactions" value="194"/>
</dbReference>
<dbReference type="OMA" id="ARAHFHI"/>
<keyword evidence="11" id="KW-1185">Reference proteome</keyword>
<evidence type="ECO:0000313" key="10">
    <source>
        <dbReference type="EMBL" id="EAA34547.2"/>
    </source>
</evidence>
<dbReference type="AlphaFoldDB" id="Q7RUV4"/>
<evidence type="ECO:0000256" key="2">
    <source>
        <dbReference type="ARBA" id="ARBA00008170"/>
    </source>
</evidence>
<evidence type="ECO:0000256" key="6">
    <source>
        <dbReference type="ARBA" id="ARBA00023136"/>
    </source>
</evidence>
<evidence type="ECO:0000256" key="5">
    <source>
        <dbReference type="ARBA" id="ARBA00022989"/>
    </source>
</evidence>
<keyword evidence="5 8" id="KW-1133">Transmembrane helix</keyword>
<evidence type="ECO:0000256" key="4">
    <source>
        <dbReference type="ARBA" id="ARBA00022692"/>
    </source>
</evidence>
<dbReference type="HOGENOM" id="CLU_004979_2_0_1"/>
<feature type="compositionally biased region" description="Polar residues" evidence="7">
    <location>
        <begin position="477"/>
        <end position="486"/>
    </location>
</feature>
<dbReference type="GO" id="GO:0016020">
    <property type="term" value="C:membrane"/>
    <property type="evidence" value="ECO:0000318"/>
    <property type="project" value="GO_Central"/>
</dbReference>
<dbReference type="Proteomes" id="UP000001805">
    <property type="component" value="Chromosome 1, Linkage Group I"/>
</dbReference>
<dbReference type="VEuPathDB" id="FungiDB:NCU02826"/>
<dbReference type="GO" id="GO:0008324">
    <property type="term" value="F:monoatomic cation transmembrane transporter activity"/>
    <property type="evidence" value="ECO:0000318"/>
    <property type="project" value="GO_Central"/>
</dbReference>
<gene>
    <name evidence="10" type="ORF">NCU02826</name>
</gene>
<feature type="domain" description="Sodium/calcium exchanger membrane region" evidence="9">
    <location>
        <begin position="934"/>
        <end position="1096"/>
    </location>
</feature>